<dbReference type="KEGG" id="manr:MPAN_016600"/>
<dbReference type="PANTHER" id="PTHR35309">
    <property type="match status" value="1"/>
</dbReference>
<dbReference type="SUPFAM" id="SSF159245">
    <property type="entry name" value="AttH-like"/>
    <property type="match status" value="1"/>
</dbReference>
<name>A0A7U9TJX2_9MOLU</name>
<dbReference type="GO" id="GO:0009976">
    <property type="term" value="F:tocopherol cyclase activity"/>
    <property type="evidence" value="ECO:0007669"/>
    <property type="project" value="InterPro"/>
</dbReference>
<dbReference type="AlphaFoldDB" id="A0A7U9TJX2"/>
<gene>
    <name evidence="1" type="ORF">MPAN_016600</name>
</gene>
<keyword evidence="2" id="KW-1185">Reference proteome</keyword>
<evidence type="ECO:0000313" key="1">
    <source>
        <dbReference type="EMBL" id="BCR36767.1"/>
    </source>
</evidence>
<reference evidence="1" key="1">
    <citation type="submission" date="2021-01" db="EMBL/GenBank/DDBJ databases">
        <title>Draft genome sequence of Acholeplasmataceae bacterium strain Mahy22.</title>
        <authorList>
            <person name="Watanabe M."/>
            <person name="Kojima H."/>
            <person name="Fukui M."/>
        </authorList>
    </citation>
    <scope>NUCLEOTIDE SEQUENCE</scope>
    <source>
        <strain evidence="1">Mahy22</strain>
    </source>
</reference>
<proteinExistence type="predicted"/>
<dbReference type="PANTHER" id="PTHR35309:SF4">
    <property type="entry name" value="TOCOPHEROL CYCLASE"/>
    <property type="match status" value="1"/>
</dbReference>
<dbReference type="EMBL" id="AP024412">
    <property type="protein sequence ID" value="BCR36767.1"/>
    <property type="molecule type" value="Genomic_DNA"/>
</dbReference>
<dbReference type="InterPro" id="IPR025893">
    <property type="entry name" value="Tocopherol_cyclase"/>
</dbReference>
<evidence type="ECO:0000313" key="2">
    <source>
        <dbReference type="Proteomes" id="UP000620133"/>
    </source>
</evidence>
<dbReference type="Pfam" id="PF14249">
    <property type="entry name" value="Tocopherol_cycl"/>
    <property type="match status" value="1"/>
</dbReference>
<organism evidence="1 2">
    <name type="scientific">Mariniplasma anaerobium</name>
    <dbReference type="NCBI Taxonomy" id="2735436"/>
    <lineage>
        <taxon>Bacteria</taxon>
        <taxon>Bacillati</taxon>
        <taxon>Mycoplasmatota</taxon>
        <taxon>Mollicutes</taxon>
        <taxon>Acholeplasmatales</taxon>
        <taxon>Acholeplasmataceae</taxon>
        <taxon>Mariniplasma</taxon>
    </lineage>
</organism>
<dbReference type="Proteomes" id="UP000620133">
    <property type="component" value="Chromosome"/>
</dbReference>
<sequence length="316" mass="36881">MYFKKINHPEFFQGNRKKNNYFEGWYYKLVSPDLKTSIAFIPGISINKKDPHAFIQVFLSTKHQLVTHYIRYPSDSFTYSHDQFMVQISNQLFTKNEIDIDIDDKQIKIQGKIKLQDHVPLKNSLYAPNIMGPFAYIPFMECNHGVISMQSFLSGSLKINDETIDFNQGKAYLEKDWGKSFPSKYIWLQSNHFSDIDTSIMFSYATIPFMGLSFKGLIVNLVYHNKEYRFSTYNFARILKKEVLDNSIYFILKNGQYKLHVQAKKDREIELKSPAFGVMSQTIKEGLSGIIDIKLYKNDKLIYEDTGYQAGIEVMM</sequence>
<evidence type="ECO:0008006" key="3">
    <source>
        <dbReference type="Google" id="ProtNLM"/>
    </source>
</evidence>
<protein>
    <recommendedName>
        <fullName evidence="3">Tocopherol cyclase</fullName>
    </recommendedName>
</protein>
<accession>A0A7U9TJX2</accession>
<dbReference type="RefSeq" id="WP_176239412.1">
    <property type="nucleotide sequence ID" value="NZ_AP024412.1"/>
</dbReference>